<proteinExistence type="predicted"/>
<organism evidence="8 9">
    <name type="scientific">Nocardioides eburneus</name>
    <dbReference type="NCBI Taxonomy" id="3231482"/>
    <lineage>
        <taxon>Bacteria</taxon>
        <taxon>Bacillati</taxon>
        <taxon>Actinomycetota</taxon>
        <taxon>Actinomycetes</taxon>
        <taxon>Propionibacteriales</taxon>
        <taxon>Nocardioidaceae</taxon>
        <taxon>Nocardioides</taxon>
    </lineage>
</organism>
<dbReference type="EMBL" id="JBFPJR010000005">
    <property type="protein sequence ID" value="MEX0426754.1"/>
    <property type="molecule type" value="Genomic_DNA"/>
</dbReference>
<evidence type="ECO:0000313" key="9">
    <source>
        <dbReference type="Proteomes" id="UP001556631"/>
    </source>
</evidence>
<sequence length="361" mass="39590">MGAVQLETETAGPLPSGQEASREASRRPWLTSAVSMWVVVVAFGVVTLLWSAHVGVGLRDPGGRLFRNKVAAAILLFLVLAVVDVLVRTVRAGWSVAELSAQFATRWDVRRLALLLAGIVAYHAVYLSYRNMKSWDAFNTPRDHGLESFDRWLFLGQSPAVRLHELIGQSHEVTMVLAHVYEIFANIVSLSIVLAPAFITRTRRGLVTLTAGMWAWILGTISYYAIPSLGPAFTAPQDFAGLPHTFITDHVGTYLEQRQAFLANPADPTTFVSISAFASLHVGLTCMLLLLARYYGKRVLTAVLAVYLVLVMAATIYFGWHFFSDVVAGVVLAVLAVTLGHLTVYPRSLLAVRRGRVRASQ</sequence>
<dbReference type="PANTHER" id="PTHR31310">
    <property type="match status" value="1"/>
</dbReference>
<name>A0ABV3SWB7_9ACTN</name>
<dbReference type="InterPro" id="IPR052185">
    <property type="entry name" value="IPC_Synthase-Related"/>
</dbReference>
<dbReference type="InterPro" id="IPR026841">
    <property type="entry name" value="Aur1/Ipt1"/>
</dbReference>
<dbReference type="Pfam" id="PF14378">
    <property type="entry name" value="PAP2_3"/>
    <property type="match status" value="1"/>
</dbReference>
<evidence type="ECO:0000256" key="4">
    <source>
        <dbReference type="ARBA" id="ARBA00023136"/>
    </source>
</evidence>
<evidence type="ECO:0000256" key="2">
    <source>
        <dbReference type="ARBA" id="ARBA00022692"/>
    </source>
</evidence>
<dbReference type="PANTHER" id="PTHR31310:SF7">
    <property type="entry name" value="PA-PHOSPHATASE RELATED-FAMILY PROTEIN DDB_G0268928"/>
    <property type="match status" value="1"/>
</dbReference>
<dbReference type="RefSeq" id="WP_367991490.1">
    <property type="nucleotide sequence ID" value="NZ_JBFPJR010000005.1"/>
</dbReference>
<keyword evidence="3 6" id="KW-1133">Transmembrane helix</keyword>
<feature type="transmembrane region" description="Helical" evidence="6">
    <location>
        <begin position="271"/>
        <end position="292"/>
    </location>
</feature>
<feature type="transmembrane region" description="Helical" evidence="6">
    <location>
        <begin position="111"/>
        <end position="129"/>
    </location>
</feature>
<feature type="transmembrane region" description="Helical" evidence="6">
    <location>
        <begin position="180"/>
        <end position="199"/>
    </location>
</feature>
<gene>
    <name evidence="8" type="ORF">AB3X52_03905</name>
</gene>
<reference evidence="8 9" key="1">
    <citation type="submission" date="2024-07" db="EMBL/GenBank/DDBJ databases">
        <authorList>
            <person name="Lee S."/>
            <person name="Kang M."/>
        </authorList>
    </citation>
    <scope>NUCLEOTIDE SEQUENCE [LARGE SCALE GENOMIC DNA]</scope>
    <source>
        <strain evidence="8 9">DS6</strain>
    </source>
</reference>
<dbReference type="InterPro" id="IPR036938">
    <property type="entry name" value="PAP2/HPO_sf"/>
</dbReference>
<keyword evidence="2 6" id="KW-0812">Transmembrane</keyword>
<feature type="transmembrane region" description="Helical" evidence="6">
    <location>
        <begin position="299"/>
        <end position="320"/>
    </location>
</feature>
<accession>A0ABV3SWB7</accession>
<evidence type="ECO:0000259" key="7">
    <source>
        <dbReference type="Pfam" id="PF14378"/>
    </source>
</evidence>
<feature type="transmembrane region" description="Helical" evidence="6">
    <location>
        <begin position="70"/>
        <end position="90"/>
    </location>
</feature>
<protein>
    <submittedName>
        <fullName evidence="8">Phosphatase PAP2 family protein</fullName>
    </submittedName>
</protein>
<keyword evidence="9" id="KW-1185">Reference proteome</keyword>
<comment type="subcellular location">
    <subcellularLocation>
        <location evidence="1">Membrane</location>
        <topology evidence="1">Multi-pass membrane protein</topology>
    </subcellularLocation>
</comment>
<comment type="caution">
    <text evidence="8">The sequence shown here is derived from an EMBL/GenBank/DDBJ whole genome shotgun (WGS) entry which is preliminary data.</text>
</comment>
<evidence type="ECO:0000256" key="5">
    <source>
        <dbReference type="SAM" id="MobiDB-lite"/>
    </source>
</evidence>
<feature type="transmembrane region" description="Helical" evidence="6">
    <location>
        <begin position="206"/>
        <end position="226"/>
    </location>
</feature>
<dbReference type="SUPFAM" id="SSF48317">
    <property type="entry name" value="Acid phosphatase/Vanadium-dependent haloperoxidase"/>
    <property type="match status" value="1"/>
</dbReference>
<feature type="transmembrane region" description="Helical" evidence="6">
    <location>
        <begin position="29"/>
        <end position="50"/>
    </location>
</feature>
<evidence type="ECO:0000256" key="1">
    <source>
        <dbReference type="ARBA" id="ARBA00004141"/>
    </source>
</evidence>
<feature type="transmembrane region" description="Helical" evidence="6">
    <location>
        <begin position="326"/>
        <end position="345"/>
    </location>
</feature>
<dbReference type="Proteomes" id="UP001556631">
    <property type="component" value="Unassembled WGS sequence"/>
</dbReference>
<keyword evidence="4 6" id="KW-0472">Membrane</keyword>
<evidence type="ECO:0000256" key="6">
    <source>
        <dbReference type="SAM" id="Phobius"/>
    </source>
</evidence>
<feature type="region of interest" description="Disordered" evidence="5">
    <location>
        <begin position="1"/>
        <end position="20"/>
    </location>
</feature>
<feature type="domain" description="Inositolphosphotransferase Aur1/Ipt1" evidence="7">
    <location>
        <begin position="146"/>
        <end position="338"/>
    </location>
</feature>
<evidence type="ECO:0000256" key="3">
    <source>
        <dbReference type="ARBA" id="ARBA00022989"/>
    </source>
</evidence>
<evidence type="ECO:0000313" key="8">
    <source>
        <dbReference type="EMBL" id="MEX0426754.1"/>
    </source>
</evidence>